<keyword evidence="2" id="KW-1185">Reference proteome</keyword>
<name>A0A846QRB5_9BACT</name>
<sequence length="276" mass="30930">MLVQCVECQKKYRIKDGVIPLQGADIKCAGGCGQTLRIAPRENLAMDASAIPVNKRKHQKEVKWFTRMGQLVRDWGYERKTLEYNMMFYMLREIRKRLGITFFDIACTTSLVRVDRELRYNCLMFMGASCVPPRGNGVESSIPAVLASIGETLRSHDGSGQFGVRGVMTVPYEDSFPAMFGFARGAQFASSWGEHVYGNVTEVLISGDAARELDDSYDYGKLHEVARVQVSRAPIDSSALTFRQRTAPALLLDAEPDPDLRCEDDEVRGLYKAYGM</sequence>
<gene>
    <name evidence="1" type="ORF">GGQ74_003231</name>
</gene>
<evidence type="ECO:0000313" key="2">
    <source>
        <dbReference type="Proteomes" id="UP000580856"/>
    </source>
</evidence>
<accession>A0A846QRB5</accession>
<dbReference type="RefSeq" id="WP_167942610.1">
    <property type="nucleotide sequence ID" value="NZ_JAATJA010000006.1"/>
</dbReference>
<protein>
    <submittedName>
        <fullName evidence="1">Putative Zn finger-like uncharacterized protein</fullName>
    </submittedName>
</protein>
<evidence type="ECO:0000313" key="1">
    <source>
        <dbReference type="EMBL" id="NJB69520.1"/>
    </source>
</evidence>
<dbReference type="AlphaFoldDB" id="A0A846QRB5"/>
<reference evidence="1 2" key="1">
    <citation type="submission" date="2020-03" db="EMBL/GenBank/DDBJ databases">
        <title>Genomic Encyclopedia of Type Strains, Phase IV (KMG-IV): sequencing the most valuable type-strain genomes for metagenomic binning, comparative biology and taxonomic classification.</title>
        <authorList>
            <person name="Goeker M."/>
        </authorList>
    </citation>
    <scope>NUCLEOTIDE SEQUENCE [LARGE SCALE GENOMIC DNA]</scope>
    <source>
        <strain evidence="1 2">DSM 24233</strain>
    </source>
</reference>
<comment type="caution">
    <text evidence="1">The sequence shown here is derived from an EMBL/GenBank/DDBJ whole genome shotgun (WGS) entry which is preliminary data.</text>
</comment>
<organism evidence="1 2">
    <name type="scientific">Desulfobaculum xiamenense</name>
    <dbReference type="NCBI Taxonomy" id="995050"/>
    <lineage>
        <taxon>Bacteria</taxon>
        <taxon>Pseudomonadati</taxon>
        <taxon>Thermodesulfobacteriota</taxon>
        <taxon>Desulfovibrionia</taxon>
        <taxon>Desulfovibrionales</taxon>
        <taxon>Desulfovibrionaceae</taxon>
        <taxon>Desulfobaculum</taxon>
    </lineage>
</organism>
<dbReference type="EMBL" id="JAATJA010000006">
    <property type="protein sequence ID" value="NJB69520.1"/>
    <property type="molecule type" value="Genomic_DNA"/>
</dbReference>
<proteinExistence type="predicted"/>
<dbReference type="Proteomes" id="UP000580856">
    <property type="component" value="Unassembled WGS sequence"/>
</dbReference>